<gene>
    <name evidence="2" type="ORF">LSALG_LOCUS32507</name>
</gene>
<name>A0AA35ZKT4_LACSI</name>
<keyword evidence="3" id="KW-1185">Reference proteome</keyword>
<reference evidence="2" key="1">
    <citation type="submission" date="2023-04" db="EMBL/GenBank/DDBJ databases">
        <authorList>
            <person name="Vijverberg K."/>
            <person name="Xiong W."/>
            <person name="Schranz E."/>
        </authorList>
    </citation>
    <scope>NUCLEOTIDE SEQUENCE</scope>
</reference>
<protein>
    <submittedName>
        <fullName evidence="2">Uncharacterized protein</fullName>
    </submittedName>
</protein>
<dbReference type="Proteomes" id="UP001177003">
    <property type="component" value="Chromosome 7"/>
</dbReference>
<evidence type="ECO:0000256" key="1">
    <source>
        <dbReference type="SAM" id="MobiDB-lite"/>
    </source>
</evidence>
<feature type="region of interest" description="Disordered" evidence="1">
    <location>
        <begin position="1"/>
        <end position="29"/>
    </location>
</feature>
<dbReference type="EMBL" id="OX465083">
    <property type="protein sequence ID" value="CAI9293482.1"/>
    <property type="molecule type" value="Genomic_DNA"/>
</dbReference>
<feature type="compositionally biased region" description="Polar residues" evidence="1">
    <location>
        <begin position="1"/>
        <end position="10"/>
    </location>
</feature>
<evidence type="ECO:0000313" key="2">
    <source>
        <dbReference type="EMBL" id="CAI9293482.1"/>
    </source>
</evidence>
<sequence length="155" mass="16092">MAVQRQTAASRSAMPERREQHGVSDGLPMTMGRRLLRTLPHTPNLRVSIGQVALGGVEGVGGFEGVGGVGGFMGVGGVEGFVGVGGFEGVGGFGGDVQWHPGDVGGFGGGGQPFGVLVEDTRVKKRRLIVRRKAVVAKALEAIFKGFASYSWKVL</sequence>
<dbReference type="AlphaFoldDB" id="A0AA35ZKT4"/>
<accession>A0AA35ZKT4</accession>
<evidence type="ECO:0000313" key="3">
    <source>
        <dbReference type="Proteomes" id="UP001177003"/>
    </source>
</evidence>
<organism evidence="2 3">
    <name type="scientific">Lactuca saligna</name>
    <name type="common">Willowleaf lettuce</name>
    <dbReference type="NCBI Taxonomy" id="75948"/>
    <lineage>
        <taxon>Eukaryota</taxon>
        <taxon>Viridiplantae</taxon>
        <taxon>Streptophyta</taxon>
        <taxon>Embryophyta</taxon>
        <taxon>Tracheophyta</taxon>
        <taxon>Spermatophyta</taxon>
        <taxon>Magnoliopsida</taxon>
        <taxon>eudicotyledons</taxon>
        <taxon>Gunneridae</taxon>
        <taxon>Pentapetalae</taxon>
        <taxon>asterids</taxon>
        <taxon>campanulids</taxon>
        <taxon>Asterales</taxon>
        <taxon>Asteraceae</taxon>
        <taxon>Cichorioideae</taxon>
        <taxon>Cichorieae</taxon>
        <taxon>Lactucinae</taxon>
        <taxon>Lactuca</taxon>
    </lineage>
</organism>
<proteinExistence type="predicted"/>